<keyword evidence="2" id="KW-0645">Protease</keyword>
<accession>A0A5R9GCZ7</accession>
<keyword evidence="4" id="KW-0720">Serine protease</keyword>
<reference evidence="6 7" key="1">
    <citation type="submission" date="2019-05" db="EMBL/GenBank/DDBJ databases">
        <authorList>
            <person name="Narsing Rao M.P."/>
            <person name="Li W.J."/>
        </authorList>
    </citation>
    <scope>NUCLEOTIDE SEQUENCE [LARGE SCALE GENOMIC DNA]</scope>
    <source>
        <strain evidence="6 7">SYSU_K30003</strain>
    </source>
</reference>
<dbReference type="InterPro" id="IPR009003">
    <property type="entry name" value="Peptidase_S1_PA"/>
</dbReference>
<keyword evidence="7" id="KW-1185">Reference proteome</keyword>
<dbReference type="OrthoDB" id="568768at2"/>
<organism evidence="6 7">
    <name type="scientific">Paenibacillus antri</name>
    <dbReference type="NCBI Taxonomy" id="2582848"/>
    <lineage>
        <taxon>Bacteria</taxon>
        <taxon>Bacillati</taxon>
        <taxon>Bacillota</taxon>
        <taxon>Bacilli</taxon>
        <taxon>Bacillales</taxon>
        <taxon>Paenibacillaceae</taxon>
        <taxon>Paenibacillus</taxon>
    </lineage>
</organism>
<comment type="caution">
    <text evidence="6">The sequence shown here is derived from an EMBL/GenBank/DDBJ whole genome shotgun (WGS) entry which is preliminary data.</text>
</comment>
<dbReference type="GO" id="GO:0006508">
    <property type="term" value="P:proteolysis"/>
    <property type="evidence" value="ECO:0007669"/>
    <property type="project" value="UniProtKB-KW"/>
</dbReference>
<sequence length="223" mass="23199">MKKQLLTICAFLALITGIALHWTAGAEADAPLTYDAESVYRRSGAAVFYLRALNADGGVRTTGTGVVLSAGGAAATAYHVVKGADRLEAVFPDGTSVSPVTVVAYDESKDAAVLALPKRKSAYPAMELRADPMAFGAKAFAIGYPLKETPIITEGIVNNPAAEINGRDRLLVSAAIASGMSGGPIVDEEGRIAGIVSGSLRTMNNIHLGVEIEEIRKLLAADE</sequence>
<keyword evidence="5" id="KW-0732">Signal</keyword>
<dbReference type="PANTHER" id="PTHR43343">
    <property type="entry name" value="PEPTIDASE S12"/>
    <property type="match status" value="1"/>
</dbReference>
<dbReference type="Gene3D" id="2.40.10.10">
    <property type="entry name" value="Trypsin-like serine proteases"/>
    <property type="match status" value="2"/>
</dbReference>
<protein>
    <submittedName>
        <fullName evidence="6">Trypsin-like peptidase domain-containing protein</fullName>
    </submittedName>
</protein>
<dbReference type="GO" id="GO:0004252">
    <property type="term" value="F:serine-type endopeptidase activity"/>
    <property type="evidence" value="ECO:0007669"/>
    <property type="project" value="InterPro"/>
</dbReference>
<comment type="similarity">
    <text evidence="1">Belongs to the peptidase S1C family.</text>
</comment>
<dbReference type="InterPro" id="IPR051201">
    <property type="entry name" value="Chloro_Bact_Ser_Proteases"/>
</dbReference>
<dbReference type="SUPFAM" id="SSF50494">
    <property type="entry name" value="Trypsin-like serine proteases"/>
    <property type="match status" value="1"/>
</dbReference>
<dbReference type="PRINTS" id="PR00834">
    <property type="entry name" value="PROTEASES2C"/>
</dbReference>
<evidence type="ECO:0000256" key="5">
    <source>
        <dbReference type="SAM" id="SignalP"/>
    </source>
</evidence>
<dbReference type="InterPro" id="IPR043504">
    <property type="entry name" value="Peptidase_S1_PA_chymotrypsin"/>
</dbReference>
<evidence type="ECO:0000313" key="7">
    <source>
        <dbReference type="Proteomes" id="UP000309676"/>
    </source>
</evidence>
<evidence type="ECO:0000256" key="1">
    <source>
        <dbReference type="ARBA" id="ARBA00010541"/>
    </source>
</evidence>
<dbReference type="InterPro" id="IPR001940">
    <property type="entry name" value="Peptidase_S1C"/>
</dbReference>
<evidence type="ECO:0000256" key="2">
    <source>
        <dbReference type="ARBA" id="ARBA00022670"/>
    </source>
</evidence>
<dbReference type="Pfam" id="PF13365">
    <property type="entry name" value="Trypsin_2"/>
    <property type="match status" value="1"/>
</dbReference>
<dbReference type="EMBL" id="VCIW01000011">
    <property type="protein sequence ID" value="TLS51044.1"/>
    <property type="molecule type" value="Genomic_DNA"/>
</dbReference>
<feature type="chain" id="PRO_5039607932" evidence="5">
    <location>
        <begin position="22"/>
        <end position="223"/>
    </location>
</feature>
<evidence type="ECO:0000313" key="6">
    <source>
        <dbReference type="EMBL" id="TLS51044.1"/>
    </source>
</evidence>
<dbReference type="AlphaFoldDB" id="A0A5R9GCZ7"/>
<gene>
    <name evidence="6" type="ORF">FE782_16775</name>
</gene>
<dbReference type="RefSeq" id="WP_138195396.1">
    <property type="nucleotide sequence ID" value="NZ_VCIW01000011.1"/>
</dbReference>
<dbReference type="Proteomes" id="UP000309676">
    <property type="component" value="Unassembled WGS sequence"/>
</dbReference>
<proteinExistence type="inferred from homology"/>
<feature type="signal peptide" evidence="5">
    <location>
        <begin position="1"/>
        <end position="21"/>
    </location>
</feature>
<name>A0A5R9GCZ7_9BACL</name>
<dbReference type="PANTHER" id="PTHR43343:SF3">
    <property type="entry name" value="PROTEASE DO-LIKE 8, CHLOROPLASTIC"/>
    <property type="match status" value="1"/>
</dbReference>
<evidence type="ECO:0000256" key="4">
    <source>
        <dbReference type="ARBA" id="ARBA00022825"/>
    </source>
</evidence>
<evidence type="ECO:0000256" key="3">
    <source>
        <dbReference type="ARBA" id="ARBA00022801"/>
    </source>
</evidence>
<keyword evidence="3" id="KW-0378">Hydrolase</keyword>